<organism evidence="4 5">
    <name type="scientific">Clohesyomyces aquaticus</name>
    <dbReference type="NCBI Taxonomy" id="1231657"/>
    <lineage>
        <taxon>Eukaryota</taxon>
        <taxon>Fungi</taxon>
        <taxon>Dikarya</taxon>
        <taxon>Ascomycota</taxon>
        <taxon>Pezizomycotina</taxon>
        <taxon>Dothideomycetes</taxon>
        <taxon>Pleosporomycetidae</taxon>
        <taxon>Pleosporales</taxon>
        <taxon>Lindgomycetaceae</taxon>
        <taxon>Clohesyomyces</taxon>
    </lineage>
</organism>
<dbReference type="Proteomes" id="UP000193144">
    <property type="component" value="Unassembled WGS sequence"/>
</dbReference>
<feature type="region of interest" description="Disordered" evidence="2">
    <location>
        <begin position="14"/>
        <end position="40"/>
    </location>
</feature>
<evidence type="ECO:0000256" key="1">
    <source>
        <dbReference type="ARBA" id="ARBA00023242"/>
    </source>
</evidence>
<dbReference type="SMART" id="SM00906">
    <property type="entry name" value="Fungal_trans"/>
    <property type="match status" value="1"/>
</dbReference>
<dbReference type="OrthoDB" id="4116913at2759"/>
<dbReference type="PANTHER" id="PTHR46910:SF39">
    <property type="entry name" value="ZN(II)2CYS6 TRANSCRIPTION FACTOR (EUROFUNG)"/>
    <property type="match status" value="1"/>
</dbReference>
<accession>A0A1Y1YS93</accession>
<evidence type="ECO:0000313" key="4">
    <source>
        <dbReference type="EMBL" id="ORY00892.1"/>
    </source>
</evidence>
<dbReference type="GO" id="GO:0003677">
    <property type="term" value="F:DNA binding"/>
    <property type="evidence" value="ECO:0007669"/>
    <property type="project" value="InterPro"/>
</dbReference>
<dbReference type="GO" id="GO:0003700">
    <property type="term" value="F:DNA-binding transcription factor activity"/>
    <property type="evidence" value="ECO:0007669"/>
    <property type="project" value="InterPro"/>
</dbReference>
<protein>
    <recommendedName>
        <fullName evidence="3">Xylanolytic transcriptional activator regulatory domain-containing protein</fullName>
    </recommendedName>
</protein>
<gene>
    <name evidence="4" type="ORF">BCR34DRAFT_546671</name>
</gene>
<evidence type="ECO:0000259" key="3">
    <source>
        <dbReference type="SMART" id="SM00906"/>
    </source>
</evidence>
<dbReference type="InterPro" id="IPR007219">
    <property type="entry name" value="XnlR_reg_dom"/>
</dbReference>
<dbReference type="PANTHER" id="PTHR46910">
    <property type="entry name" value="TRANSCRIPTION FACTOR PDR1"/>
    <property type="match status" value="1"/>
</dbReference>
<dbReference type="InterPro" id="IPR050987">
    <property type="entry name" value="AtrR-like"/>
</dbReference>
<comment type="caution">
    <text evidence="4">The sequence shown here is derived from an EMBL/GenBank/DDBJ whole genome shotgun (WGS) entry which is preliminary data.</text>
</comment>
<sequence>MIAEYESRIQRLESLLEERSAAQPTAPDPPSQDFSQPLPEWVDDLQSEIRSLPVAEGPSLAGHQSDFGAFDDELGLPDPYQPGMIQTTAEPTMPTMPIDFMLPPEMSYEVPQEISHLTSGFGSGAPRILTASLSEGVDEPPSLNRKRCDGYLPPPELGASLLKEFLVDFNTATPLYRPWIITEHLRKCFMGGSDGTPLFWANVYVVFGLAHRLRAMSTAATPQDTEMAEYYLNINLGSVSNLLLAEPSLALIQCLLGIATLLQTSSHSTSHALFVSTALRMAQWLSYNDDQSQPEDSDRDIEQQRRVFWIAFTMDTDTSLLSNAPTTHRRDDVAASYPETNLQDDAGAIKAADGNWSANIFSLRIGLSLLQAEAMETVLSINGRRRAPQESIATAQGLLQKLGVFHSHELFQFNAEQLMQLLYQSDIVHTVCLEASYFTTLFRLKTFLDFGMDHPFKPFSSESLNNLVGMAHQPCYNEARRFLSLLSVAPMGDIGLGWMAKLPIIAALCVVLAQATQHPSQYTPLPAEMHNYADIIQLLAVLSHKSKDAELKKNHALCAHLYTRIITGQGDSGCIIVRP</sequence>
<dbReference type="EMBL" id="MCFA01000177">
    <property type="protein sequence ID" value="ORY00892.1"/>
    <property type="molecule type" value="Genomic_DNA"/>
</dbReference>
<dbReference type="AlphaFoldDB" id="A0A1Y1YS93"/>
<reference evidence="4 5" key="1">
    <citation type="submission" date="2016-07" db="EMBL/GenBank/DDBJ databases">
        <title>Pervasive Adenine N6-methylation of Active Genes in Fungi.</title>
        <authorList>
            <consortium name="DOE Joint Genome Institute"/>
            <person name="Mondo S.J."/>
            <person name="Dannebaum R.O."/>
            <person name="Kuo R.C."/>
            <person name="Labutti K."/>
            <person name="Haridas S."/>
            <person name="Kuo A."/>
            <person name="Salamov A."/>
            <person name="Ahrendt S.R."/>
            <person name="Lipzen A."/>
            <person name="Sullivan W."/>
            <person name="Andreopoulos W.B."/>
            <person name="Clum A."/>
            <person name="Lindquist E."/>
            <person name="Daum C."/>
            <person name="Ramamoorthy G.K."/>
            <person name="Gryganskyi A."/>
            <person name="Culley D."/>
            <person name="Magnuson J.K."/>
            <person name="James T.Y."/>
            <person name="O'Malley M.A."/>
            <person name="Stajich J.E."/>
            <person name="Spatafora J.W."/>
            <person name="Visel A."/>
            <person name="Grigoriev I.V."/>
        </authorList>
    </citation>
    <scope>NUCLEOTIDE SEQUENCE [LARGE SCALE GENOMIC DNA]</scope>
    <source>
        <strain evidence="4 5">CBS 115471</strain>
    </source>
</reference>
<dbReference type="GO" id="GO:0006351">
    <property type="term" value="P:DNA-templated transcription"/>
    <property type="evidence" value="ECO:0007669"/>
    <property type="project" value="InterPro"/>
</dbReference>
<evidence type="ECO:0000313" key="5">
    <source>
        <dbReference type="Proteomes" id="UP000193144"/>
    </source>
</evidence>
<evidence type="ECO:0000256" key="2">
    <source>
        <dbReference type="SAM" id="MobiDB-lite"/>
    </source>
</evidence>
<dbReference type="CDD" id="cd12148">
    <property type="entry name" value="fungal_TF_MHR"/>
    <property type="match status" value="1"/>
</dbReference>
<feature type="domain" description="Xylanolytic transcriptional activator regulatory" evidence="3">
    <location>
        <begin position="271"/>
        <end position="344"/>
    </location>
</feature>
<keyword evidence="1" id="KW-0539">Nucleus</keyword>
<dbReference type="GO" id="GO:0008270">
    <property type="term" value="F:zinc ion binding"/>
    <property type="evidence" value="ECO:0007669"/>
    <property type="project" value="InterPro"/>
</dbReference>
<dbReference type="Pfam" id="PF04082">
    <property type="entry name" value="Fungal_trans"/>
    <property type="match status" value="1"/>
</dbReference>
<proteinExistence type="predicted"/>
<name>A0A1Y1YS93_9PLEO</name>
<keyword evidence="5" id="KW-1185">Reference proteome</keyword>